<protein>
    <submittedName>
        <fullName evidence="2">Uncharacterized protein</fullName>
    </submittedName>
</protein>
<reference evidence="2" key="1">
    <citation type="submission" date="2023-03" db="EMBL/GenBank/DDBJ databases">
        <title>Chromosome-scale reference genome and RAD-based genetic map of yellow starthistle (Centaurea solstitialis) reveal putative structural variation and QTLs associated with invader traits.</title>
        <authorList>
            <person name="Reatini B."/>
            <person name="Cang F.A."/>
            <person name="Jiang Q."/>
            <person name="Mckibben M.T.W."/>
            <person name="Barker M.S."/>
            <person name="Rieseberg L.H."/>
            <person name="Dlugosch K.M."/>
        </authorList>
    </citation>
    <scope>NUCLEOTIDE SEQUENCE</scope>
    <source>
        <strain evidence="2">CAN-66</strain>
        <tissue evidence="2">Leaf</tissue>
    </source>
</reference>
<organism evidence="2 3">
    <name type="scientific">Centaurea solstitialis</name>
    <name type="common">yellow star-thistle</name>
    <dbReference type="NCBI Taxonomy" id="347529"/>
    <lineage>
        <taxon>Eukaryota</taxon>
        <taxon>Viridiplantae</taxon>
        <taxon>Streptophyta</taxon>
        <taxon>Embryophyta</taxon>
        <taxon>Tracheophyta</taxon>
        <taxon>Spermatophyta</taxon>
        <taxon>Magnoliopsida</taxon>
        <taxon>eudicotyledons</taxon>
        <taxon>Gunneridae</taxon>
        <taxon>Pentapetalae</taxon>
        <taxon>asterids</taxon>
        <taxon>campanulids</taxon>
        <taxon>Asterales</taxon>
        <taxon>Asteraceae</taxon>
        <taxon>Carduoideae</taxon>
        <taxon>Cardueae</taxon>
        <taxon>Centaureinae</taxon>
        <taxon>Centaurea</taxon>
    </lineage>
</organism>
<proteinExistence type="predicted"/>
<dbReference type="PANTHER" id="PTHR34956">
    <property type="entry name" value="OS05G0397300 PROTEIN"/>
    <property type="match status" value="1"/>
</dbReference>
<gene>
    <name evidence="2" type="ORF">OSB04_008898</name>
</gene>
<sequence length="200" mass="22714">MDTNTKSIHCQEVYMGDDFDSLYYEIERRILTLIGDDEKEDFVGSTTSKQLTPMWMNRQRTNMESEEDGVFYAELTRQILLLMDEDQHHEITTTNSSRNVNKSEFQRRSVAVGGGGNYFSWSEYNNYSTPEVVPSWMERLWKGTAGNGSGSGTGVFIPQVVAAGKSRRRRHHNKPKRNNGGDAGRIFHSSAVVGHKIIQT</sequence>
<evidence type="ECO:0000256" key="1">
    <source>
        <dbReference type="SAM" id="MobiDB-lite"/>
    </source>
</evidence>
<feature type="compositionally biased region" description="Basic residues" evidence="1">
    <location>
        <begin position="165"/>
        <end position="177"/>
    </location>
</feature>
<evidence type="ECO:0000313" key="2">
    <source>
        <dbReference type="EMBL" id="KAJ9563738.1"/>
    </source>
</evidence>
<dbReference type="AlphaFoldDB" id="A0AA38U767"/>
<comment type="caution">
    <text evidence="2">The sequence shown here is derived from an EMBL/GenBank/DDBJ whole genome shotgun (WGS) entry which is preliminary data.</text>
</comment>
<name>A0AA38U767_9ASTR</name>
<evidence type="ECO:0000313" key="3">
    <source>
        <dbReference type="Proteomes" id="UP001172457"/>
    </source>
</evidence>
<feature type="region of interest" description="Disordered" evidence="1">
    <location>
        <begin position="163"/>
        <end position="185"/>
    </location>
</feature>
<dbReference type="Proteomes" id="UP001172457">
    <property type="component" value="Chromosome 2"/>
</dbReference>
<keyword evidence="3" id="KW-1185">Reference proteome</keyword>
<dbReference type="PANTHER" id="PTHR34956:SF1">
    <property type="entry name" value="DUF4005 DOMAIN-CONTAINING PROTEIN"/>
    <property type="match status" value="1"/>
</dbReference>
<accession>A0AA38U767</accession>
<dbReference type="EMBL" id="JARYMX010000002">
    <property type="protein sequence ID" value="KAJ9563738.1"/>
    <property type="molecule type" value="Genomic_DNA"/>
</dbReference>